<dbReference type="EMBL" id="CM047945">
    <property type="protein sequence ID" value="KAI9898032.1"/>
    <property type="molecule type" value="Genomic_DNA"/>
</dbReference>
<accession>A0ACC0UV97</accession>
<dbReference type="Proteomes" id="UP001163324">
    <property type="component" value="Chromosome 6"/>
</dbReference>
<comment type="caution">
    <text evidence="1">The sequence shown here is derived from an EMBL/GenBank/DDBJ whole genome shotgun (WGS) entry which is preliminary data.</text>
</comment>
<gene>
    <name evidence="1" type="ORF">N3K66_006392</name>
</gene>
<keyword evidence="2" id="KW-1185">Reference proteome</keyword>
<name>A0ACC0UV97_9HYPO</name>
<proteinExistence type="predicted"/>
<sequence length="2666" mass="290836">MTKYHDDDIAVVGIGLRFPGDATSPEAFQEFLLRGRSALSETPADRYNVDAFYHPDQDRLGAVNVRYAHYLRDDISAFDAPFFSITPNEAIFMDPQQRGLLETVYHAFENAGIPITKATGTATSVYIGCFTREYDGVMCRDPEVDLKYIATGTGTALLSNRLSWFYDLRGPSLTLDSACSSSLNAVHLACQGLKTGETNMAVVGGCNLFYNPDTMIPLTSLGFLSPEGKCYTFDSRANGYSRGEGFGVVVLKRLSDAVRDGDTIRSVIRSTSSNQDGKSPGITQPTRPGQEALIRAAYRDADLDVGQTRYFEAHGTGTPMGDPIEAGAISDVFTAARSGEDPMYVGALKTNIGHLEGAAGIAGLIKTVAVLEGGVIPPNLWFEKPNPKIPADEWHLKFPTVPTVWPSQGLRRASVNSFGYGGSNAHVILDDAYNYLKERGIRGHHRTVVHPKVPTLVAASHTDADVAPEQINGHSHTNGDSKPPSNVNKVELESKAHTNGATNGTSNGNTNHTDPNSVKRVFLLSSNDEAGIKRVTESYLEFLDTKALSSPNGDDNDEEKLLADLSFTLSSKRTVFPWRASVVADTVETLRASLKRSPVPIRSSADGNLALVFTGQGAQWATMGRELLPEFPVFRDGLEAADAYYRTTLGCPWSLVEELSKPDDQSTINDAAYSQPICTALQIAIVDLLRSWDVQVGSVVGHSSGEIAAAYAAGSLSRESAWKIAYYRGLLSSRLASSPGVGIKSDGAMLSVALDADAANVLIDEVNAASSEGHLSIACFNSPKNVTVSGNLEKIKALQGLLEKEGVFNRQLKVNLAYHSAYMRDIADEYGRLIGDVAKPQTSSSSHSRQKTKTISFFSSLTGDRLAPAELTDATYWVNNLVSPVRFAEAVSKMLTQRPSKAKKLGGAQENSKINPVTELLEVGPHSALQGPLREIMEKIPAAKDVAYQSTMRRTHDACETALGAAGWLLSRGQRVNLDAINSRGSSSTAKDQPAMLTDLPPYPFNHTKSYWKESRLSKGYRFRKHPRLELLGAPAPDWNKSNAIWRNWIRLSENPWVKDHRITGSILYPGAGMLVMAIEASRQLTNPQKPLRGFRLREVNFQAALRVPSSTDGLETHFYLRPYFDSTSSTSSNWNEFQLCSYDNGEWRDHCRGMIQPDYEAAINPIDGGLEKKLFEERAAQEVQEAETSCARGPVSSKQLYELLHTTGFDFGETFQTLHDVAIDRDRGAVATVRAPNIQAKMAGGYVQPHLIHPATLDGVLQAVIVALTRGGREIREAMIPTSIRDLWISASAGETYEELRLCTRAELLGLRQATAGVTAINPTTREPLITIDGFVSTAISGGQEQSSSSTTRGAHHHLCFNIDWKPDAAFITQDSVQDLFHVPEELASFDPTEVIADVEAICYMYLRRYMNKHDPSKVATDAKPWYQKYIQWAQHQLGRYERGELIHAASRDWDAIAADEDAFARLEAKLENATPEAKMSVAVGRKLADILEGTVDPLEIFFNDALMENVYRHGTGAEMGYSYLTSYLDALAHKDPDMVLLEVGAGTGGATVPILETLTRHGESEVGAGRFERYDFTDISPSFFELAKKTFSSTVDRMHFQVLNIEKDPLSQDFQPGTYDVIIAGNVLHATKNVDETLRNVRALLKPGGKLILNELTNPSLVRTGFGFGLLPGWWLSEEPHRQWGPLMAVPDWAAHLKRTGFSGVDLCFNDYADAANQINSIIISTADGLPESETRSLPSTIVVLDGKSELQKAIASEVQTALESQGVECALVGVDQLTDDFDFDQKLCIFLPEVEGKSFLGAIDEAPFKHLQRMSVGLSSWIWLTLGGGPASQNPDSEMVTGFARVIRQENPTLRFITLALESVGHNTSKSVAANAILQIINGNLARKEKGVAENSYYEEDGVLHISRLVEASYMNEAITSKTETPVAHPQRWDKESSSRALKLVIGAPGLLDTLQFVDDPSYDQPLLEGDVEFKTEAVGLNFLDIMIALGQVIGNDLGVEGSGVVTRTGPNSNFKVGDRVLGIAAGTLATYSRAREVAITKMPDNLSFRSAAGFTVVFVTAYCALYDIADIQPGESVLIHAAAGGVGQACIQLAKLRGAEIYATVGSIEKRKLLIDTYGIAEDHIFSSRDLTFAQGVKRMTGSRGVDVAVNSLSGDALRATWDSIAPFGRFVEVGKVDIYSSARLNMANFKNNVSFAFVDISYVAKNKGRKFKAILEDLMRLVEADKIGELQPTQCFSFAQIQESFRYMQSGVHSGKIVLEPRDEDIIPVVPTTKKRYDLDPNASFVVSGGLGGLGRSIAKWMAERGARNLILLSRSGNTKKSSAALVEELEAMGVKVATPKCDVSDADSLKKALDDCHINKGMPPVKGCVQGSMVLKDSTFANMSLDDYYAALNPKVRASWNLHNLLPRDLDFFILLSSISNVVGNRGQSNYNTGNAFQDGLARYRVLNGLKGTALDLGMILSVGYVAENDSDLIKHLRDVGVEPMREEEFHAILDELCDPALTPQPAIKAQIALGLQMPETRVATGAEEPGWMRDPLFKHLHQIRTLEGGAESDGGKRINLGLVLGAAESFDAAVDIIYDAMLQKLEKALNISAEEVDPTKPLHALGVDSLVAVELRTWMLKQLDADVAVFDLMEASTVRALAELIASRSSLVKSKEEEE</sequence>
<organism evidence="1 2">
    <name type="scientific">Trichothecium roseum</name>
    <dbReference type="NCBI Taxonomy" id="47278"/>
    <lineage>
        <taxon>Eukaryota</taxon>
        <taxon>Fungi</taxon>
        <taxon>Dikarya</taxon>
        <taxon>Ascomycota</taxon>
        <taxon>Pezizomycotina</taxon>
        <taxon>Sordariomycetes</taxon>
        <taxon>Hypocreomycetidae</taxon>
        <taxon>Hypocreales</taxon>
        <taxon>Hypocreales incertae sedis</taxon>
        <taxon>Trichothecium</taxon>
    </lineage>
</organism>
<reference evidence="1" key="1">
    <citation type="submission" date="2022-10" db="EMBL/GenBank/DDBJ databases">
        <title>Complete Genome of Trichothecium roseum strain YXFP-22015, a Plant Pathogen Isolated from Citrus.</title>
        <authorList>
            <person name="Wang Y."/>
            <person name="Zhu L."/>
        </authorList>
    </citation>
    <scope>NUCLEOTIDE SEQUENCE</scope>
    <source>
        <strain evidence="1">YXFP-22015</strain>
    </source>
</reference>
<protein>
    <submittedName>
        <fullName evidence="1">Uncharacterized protein</fullName>
    </submittedName>
</protein>
<evidence type="ECO:0000313" key="2">
    <source>
        <dbReference type="Proteomes" id="UP001163324"/>
    </source>
</evidence>
<evidence type="ECO:0000313" key="1">
    <source>
        <dbReference type="EMBL" id="KAI9898032.1"/>
    </source>
</evidence>